<keyword evidence="4" id="KW-1185">Reference proteome</keyword>
<reference evidence="4" key="1">
    <citation type="journal article" date="2023" name="Commun. Biol.">
        <title>Genome analysis of Parmales, the sister group of diatoms, reveals the evolutionary specialization of diatoms from phago-mixotrophs to photoautotrophs.</title>
        <authorList>
            <person name="Ban H."/>
            <person name="Sato S."/>
            <person name="Yoshikawa S."/>
            <person name="Yamada K."/>
            <person name="Nakamura Y."/>
            <person name="Ichinomiya M."/>
            <person name="Sato N."/>
            <person name="Blanc-Mathieu R."/>
            <person name="Endo H."/>
            <person name="Kuwata A."/>
            <person name="Ogata H."/>
        </authorList>
    </citation>
    <scope>NUCLEOTIDE SEQUENCE [LARGE SCALE GENOMIC DNA]</scope>
    <source>
        <strain evidence="4">NIES 3701</strain>
    </source>
</reference>
<dbReference type="OrthoDB" id="193171at2759"/>
<feature type="compositionally biased region" description="Polar residues" evidence="2">
    <location>
        <begin position="65"/>
        <end position="82"/>
    </location>
</feature>
<feature type="coiled-coil region" evidence="1">
    <location>
        <begin position="86"/>
        <end position="155"/>
    </location>
</feature>
<feature type="region of interest" description="Disordered" evidence="2">
    <location>
        <begin position="1"/>
        <end position="82"/>
    </location>
</feature>
<evidence type="ECO:0008006" key="5">
    <source>
        <dbReference type="Google" id="ProtNLM"/>
    </source>
</evidence>
<dbReference type="AlphaFoldDB" id="A0A9W7BJZ1"/>
<feature type="compositionally biased region" description="Basic and acidic residues" evidence="2">
    <location>
        <begin position="224"/>
        <end position="237"/>
    </location>
</feature>
<organism evidence="3 4">
    <name type="scientific">Triparma strigata</name>
    <dbReference type="NCBI Taxonomy" id="1606541"/>
    <lineage>
        <taxon>Eukaryota</taxon>
        <taxon>Sar</taxon>
        <taxon>Stramenopiles</taxon>
        <taxon>Ochrophyta</taxon>
        <taxon>Bolidophyceae</taxon>
        <taxon>Parmales</taxon>
        <taxon>Triparmaceae</taxon>
        <taxon>Triparma</taxon>
    </lineage>
</organism>
<keyword evidence="1" id="KW-0175">Coiled coil</keyword>
<proteinExistence type="predicted"/>
<evidence type="ECO:0000256" key="1">
    <source>
        <dbReference type="SAM" id="Coils"/>
    </source>
</evidence>
<dbReference type="Proteomes" id="UP001165085">
    <property type="component" value="Unassembled WGS sequence"/>
</dbReference>
<name>A0A9W7BJZ1_9STRA</name>
<comment type="caution">
    <text evidence="3">The sequence shown here is derived from an EMBL/GenBank/DDBJ whole genome shotgun (WGS) entry which is preliminary data.</text>
</comment>
<feature type="region of interest" description="Disordered" evidence="2">
    <location>
        <begin position="223"/>
        <end position="244"/>
    </location>
</feature>
<gene>
    <name evidence="3" type="ORF">TrST_g2652</name>
</gene>
<dbReference type="Gene3D" id="1.20.5.1160">
    <property type="entry name" value="Vasodilator-stimulated phosphoprotein"/>
    <property type="match status" value="1"/>
</dbReference>
<feature type="compositionally biased region" description="Polar residues" evidence="2">
    <location>
        <begin position="19"/>
        <end position="43"/>
    </location>
</feature>
<feature type="compositionally biased region" description="Low complexity" evidence="2">
    <location>
        <begin position="1"/>
        <end position="18"/>
    </location>
</feature>
<evidence type="ECO:0000256" key="2">
    <source>
        <dbReference type="SAM" id="MobiDB-lite"/>
    </source>
</evidence>
<evidence type="ECO:0000313" key="3">
    <source>
        <dbReference type="EMBL" id="GMH91821.1"/>
    </source>
</evidence>
<evidence type="ECO:0000313" key="4">
    <source>
        <dbReference type="Proteomes" id="UP001165085"/>
    </source>
</evidence>
<sequence>MSTSPSPSSPNASMNTSTINNSMYSATAQGPSSSPLHSVSGTPGTPLERLMSKISATPQPFSPYSPAQSILSANDTPSSNVQSGTLRHALNVVERLQSQVNDLGRENNSLSKENQTLTKDLSDTKSDLKNARTKLSEVENELASVEGNFSAKRREWKVEGEKLRDDLSLMHRKVLSEAEQTRTLKETISRLEKEHSIKMEKSEDSVSRAMELVDRVQVAAGKAVQKERDAGRERRREEEEDIERAEHTVKKFKKACEKLTSQNRSYKQRIERLQTQTGNQSREISILRGSKDSLKDELSNCKIQLARYEERSKDVVGFNREIGDLKKDAERKDKRNQELVMENEALKTEIESILDQYSINIAKVRSVAAEQIELEHSMRQRLQMEVKEAKGAIRDMSKEVKDRNALLNVLEDRLTNMNAMEVGMESVIKRADEMGDNLNEVSTSGVSALVEKSRRRQGEGLYGNDIFRKLDEIGLNEGAIPVRKAVREKTVGENGEVKTNGGRAWTIN</sequence>
<protein>
    <recommendedName>
        <fullName evidence="5">SWI5-dependent HO expression protein 3</fullName>
    </recommendedName>
</protein>
<dbReference type="EMBL" id="BRXY01000390">
    <property type="protein sequence ID" value="GMH91821.1"/>
    <property type="molecule type" value="Genomic_DNA"/>
</dbReference>
<accession>A0A9W7BJZ1</accession>